<dbReference type="KEGG" id="fcy:FRACYDRAFT_248245"/>
<evidence type="ECO:0000313" key="3">
    <source>
        <dbReference type="EMBL" id="OEU09396.1"/>
    </source>
</evidence>
<name>A0A1E7EU55_9STRA</name>
<dbReference type="OrthoDB" id="41145at2759"/>
<sequence length="603" mass="69003">MSLTMGVAVVAAATKGNQFGISLQLFYQRTKTTRVVVANPVLKVQPILPYQILSIQQVINWDKLCTHTVAALTSVIKDLDKTSQFNQGKGGIPNGLYSWSKRKWNTDFVKETVDRYEYYLKYFYHHQQSQSKSDEDLDLSEEMKSLFFSPETTRHAFIAVLRCRLPTHELSRKIREWERYIGSVGMTQMTDDLSLSMLEANGKAGNVGRAIQLLSLRKSRDYPPITSEFIYTITAIDAASLYLRKNRNTFLAEKDQPRIDDPTRWLDAILLNMNQRNVALTTPMANRMLNIFAKTGRSAKMTHYFYRVRRKPIHDDDVVVVEEDNAAGEDNHDDENHKIATYQNRPIRVTIDMRPPPPYHKIPSQVRGKLVHKPGSDIKQLKIERESDPDWSPVLTSAISFADSLKQGACGHDPIELDLISYSILMKVCVNRGSLWRAMHIIDEVMPANGIKPDIIAYNTLLIGLSKVGDVPTMKEYTRQLLSNGIDPNKQTIEAIIDSLLNLGDVGAAITICQDYFNQYSALPPYTTHLKILEITLGRGLVFEAKRHVSFIQQLMKWERNNYHTEEFCRVVELTQRNPSLSREALQHIFSYFGYKLEDSDFF</sequence>
<gene>
    <name evidence="3" type="ORF">FRACYDRAFT_248245</name>
</gene>
<dbReference type="Gene3D" id="1.25.40.10">
    <property type="entry name" value="Tetratricopeptide repeat domain"/>
    <property type="match status" value="1"/>
</dbReference>
<reference evidence="3 4" key="1">
    <citation type="submission" date="2016-09" db="EMBL/GenBank/DDBJ databases">
        <title>Extensive genetic diversity and differential bi-allelic expression allows diatom success in the polar Southern Ocean.</title>
        <authorList>
            <consortium name="DOE Joint Genome Institute"/>
            <person name="Mock T."/>
            <person name="Otillar R.P."/>
            <person name="Strauss J."/>
            <person name="Dupont C."/>
            <person name="Frickenhaus S."/>
            <person name="Maumus F."/>
            <person name="Mcmullan M."/>
            <person name="Sanges R."/>
            <person name="Schmutz J."/>
            <person name="Toseland A."/>
            <person name="Valas R."/>
            <person name="Veluchamy A."/>
            <person name="Ward B.J."/>
            <person name="Allen A."/>
            <person name="Barry K."/>
            <person name="Falciatore A."/>
            <person name="Ferrante M."/>
            <person name="Fortunato A.E."/>
            <person name="Gloeckner G."/>
            <person name="Gruber A."/>
            <person name="Hipkin R."/>
            <person name="Janech M."/>
            <person name="Kroth P."/>
            <person name="Leese F."/>
            <person name="Lindquist E."/>
            <person name="Lyon B.R."/>
            <person name="Martin J."/>
            <person name="Mayer C."/>
            <person name="Parker M."/>
            <person name="Quesneville H."/>
            <person name="Raymond J."/>
            <person name="Uhlig C."/>
            <person name="Valentin K.U."/>
            <person name="Worden A.Z."/>
            <person name="Armbrust E.V."/>
            <person name="Bowler C."/>
            <person name="Green B."/>
            <person name="Moulton V."/>
            <person name="Van Oosterhout C."/>
            <person name="Grigoriev I."/>
        </authorList>
    </citation>
    <scope>NUCLEOTIDE SEQUENCE [LARGE SCALE GENOMIC DNA]</scope>
    <source>
        <strain evidence="3 4">CCMP1102</strain>
    </source>
</reference>
<protein>
    <recommendedName>
        <fullName evidence="5">Pentacotripeptide-repeat region of PRORP domain-containing protein</fullName>
    </recommendedName>
</protein>
<dbReference type="PANTHER" id="PTHR47447:SF28">
    <property type="entry name" value="PENTACOTRIPEPTIDE-REPEAT REGION OF PRORP DOMAIN-CONTAINING PROTEIN"/>
    <property type="match status" value="1"/>
</dbReference>
<evidence type="ECO:0000256" key="1">
    <source>
        <dbReference type="ARBA" id="ARBA00022737"/>
    </source>
</evidence>
<dbReference type="InterPro" id="IPR002885">
    <property type="entry name" value="PPR_rpt"/>
</dbReference>
<evidence type="ECO:0000313" key="4">
    <source>
        <dbReference type="Proteomes" id="UP000095751"/>
    </source>
</evidence>
<keyword evidence="1" id="KW-0677">Repeat</keyword>
<dbReference type="Proteomes" id="UP000095751">
    <property type="component" value="Unassembled WGS sequence"/>
</dbReference>
<dbReference type="InterPro" id="IPR011990">
    <property type="entry name" value="TPR-like_helical_dom_sf"/>
</dbReference>
<proteinExistence type="predicted"/>
<dbReference type="PANTHER" id="PTHR47447">
    <property type="entry name" value="OS03G0856100 PROTEIN"/>
    <property type="match status" value="1"/>
</dbReference>
<evidence type="ECO:0008006" key="5">
    <source>
        <dbReference type="Google" id="ProtNLM"/>
    </source>
</evidence>
<dbReference type="AlphaFoldDB" id="A0A1E7EU55"/>
<dbReference type="InParanoid" id="A0A1E7EU55"/>
<evidence type="ECO:0000256" key="2">
    <source>
        <dbReference type="PROSITE-ProRule" id="PRU00708"/>
    </source>
</evidence>
<dbReference type="EMBL" id="KV784375">
    <property type="protein sequence ID" value="OEU09396.1"/>
    <property type="molecule type" value="Genomic_DNA"/>
</dbReference>
<dbReference type="Pfam" id="PF13812">
    <property type="entry name" value="PPR_3"/>
    <property type="match status" value="1"/>
</dbReference>
<organism evidence="3 4">
    <name type="scientific">Fragilariopsis cylindrus CCMP1102</name>
    <dbReference type="NCBI Taxonomy" id="635003"/>
    <lineage>
        <taxon>Eukaryota</taxon>
        <taxon>Sar</taxon>
        <taxon>Stramenopiles</taxon>
        <taxon>Ochrophyta</taxon>
        <taxon>Bacillariophyta</taxon>
        <taxon>Bacillariophyceae</taxon>
        <taxon>Bacillariophycidae</taxon>
        <taxon>Bacillariales</taxon>
        <taxon>Bacillariaceae</taxon>
        <taxon>Fragilariopsis</taxon>
    </lineage>
</organism>
<accession>A0A1E7EU55</accession>
<keyword evidence="4" id="KW-1185">Reference proteome</keyword>
<feature type="repeat" description="PPR" evidence="2">
    <location>
        <begin position="454"/>
        <end position="488"/>
    </location>
</feature>
<feature type="repeat" description="PPR" evidence="2">
    <location>
        <begin position="418"/>
        <end position="453"/>
    </location>
</feature>
<dbReference type="PROSITE" id="PS51375">
    <property type="entry name" value="PPR"/>
    <property type="match status" value="2"/>
</dbReference>